<sequence>MKLYEAFQDTGFHTTIMTTFCVEFDAFESIALSRLRGAGCRNVMLVCDADMLGLALAEEASPPKLAGTNYLVAKARADGVFHPKVIVQIGKNRGRLIVASANATASGLAGNLELAAAIECSAQESPARGLVLAGWRYALQFLDSRQKAVEDKLRWARDRSAWLSERSDPDAVVELADGTKAGFLASDEAAGLSARFTDLIGAQRAVDRLTVLSPYWDDNLAALDNLQTMLRPKKTVLLIDAEQRAFPAEALPRRAPIQVSDLRGFSPTHLPEKNRRFIHAKMIVATIGGVDHVLAGSANCTLAALGSANRHGINEEACLYRRLPAGALFDRLGLTPLLDADRAMRLEEIPKMQPQEKLPLDEMEARDPGTFELIYETIHWWPSTVAMATAHDRGHCTLELLDANCRPLGLKAEPLPHSGADRKFRIEQSGRPPVFARFRHRDGTNSCTAVIARVQDLQTQTRDPLTVSTERAIRELEMDDDEGLWLLDVIQTLSAPPGEKPATAQARLAKTNKADDEKPPGQLDYEAFMRGRRREIKGSEAERSALSGSHASFVRAALNRLIGLKSAALQSAGDISQEEAATALDTGDETAGTNDALEQGFNPRDPKQSPKAAVELSRKRRQADIAAIVAAVDDYTEDLRQPNRMLDEIDILRLRAMLMIITVAGWPGVVKGSYKPSQVQVLPCYDPTHTETWPRLIGRVLAVVFSGPSPALRRLMLDRSHDRLPDDLLETLACCAWSANAAATATRMNPACAKLAPFLNTLATAVMAFMKLSREEMAAPSFAAVLENLDERFGKRLQLPPLAGILVKPQQDPPLA</sequence>
<proteinExistence type="predicted"/>
<evidence type="ECO:0008006" key="4">
    <source>
        <dbReference type="Google" id="ProtNLM"/>
    </source>
</evidence>
<evidence type="ECO:0000313" key="3">
    <source>
        <dbReference type="Proteomes" id="UP000181962"/>
    </source>
</evidence>
<dbReference type="CDD" id="cd09176">
    <property type="entry name" value="PLDc_unchar6"/>
    <property type="match status" value="1"/>
</dbReference>
<reference evidence="2 3" key="1">
    <citation type="submission" date="2016-11" db="EMBL/GenBank/DDBJ databases">
        <title>Complete Genome Sequence of Bradyrhizobium sp. strain J5, an isolated from soybean nodule in Hokkaido.</title>
        <authorList>
            <person name="Kanehara K."/>
        </authorList>
    </citation>
    <scope>NUCLEOTIDE SEQUENCE [LARGE SCALE GENOMIC DNA]</scope>
    <source>
        <strain evidence="2 3">J5</strain>
    </source>
</reference>
<organism evidence="2 3">
    <name type="scientific">Bradyrhizobium japonicum</name>
    <dbReference type="NCBI Taxonomy" id="375"/>
    <lineage>
        <taxon>Bacteria</taxon>
        <taxon>Pseudomonadati</taxon>
        <taxon>Pseudomonadota</taxon>
        <taxon>Alphaproteobacteria</taxon>
        <taxon>Hyphomicrobiales</taxon>
        <taxon>Nitrobacteraceae</taxon>
        <taxon>Bradyrhizobium</taxon>
    </lineage>
</organism>
<protein>
    <recommendedName>
        <fullName evidence="4">Phospholipase D-like domain-containing protein</fullName>
    </recommendedName>
</protein>
<evidence type="ECO:0000313" key="2">
    <source>
        <dbReference type="EMBL" id="APG12010.1"/>
    </source>
</evidence>
<dbReference type="OrthoDB" id="7784537at2"/>
<dbReference type="Gene3D" id="3.30.870.10">
    <property type="entry name" value="Endonuclease Chain A"/>
    <property type="match status" value="1"/>
</dbReference>
<dbReference type="InterPro" id="IPR059166">
    <property type="entry name" value="PLD-like_cat"/>
</dbReference>
<accession>A0A1L3FFD7</accession>
<dbReference type="AlphaFoldDB" id="A0A1L3FFD7"/>
<gene>
    <name evidence="2" type="ORF">BKD09_27105</name>
</gene>
<dbReference type="RefSeq" id="WP_071913946.1">
    <property type="nucleotide sequence ID" value="NZ_CP017637.1"/>
</dbReference>
<feature type="region of interest" description="Disordered" evidence="1">
    <location>
        <begin position="583"/>
        <end position="611"/>
    </location>
</feature>
<name>A0A1L3FFD7_BRAJP</name>
<evidence type="ECO:0000256" key="1">
    <source>
        <dbReference type="SAM" id="MobiDB-lite"/>
    </source>
</evidence>
<dbReference type="EMBL" id="CP017637">
    <property type="protein sequence ID" value="APG12010.1"/>
    <property type="molecule type" value="Genomic_DNA"/>
</dbReference>
<dbReference type="Proteomes" id="UP000181962">
    <property type="component" value="Chromosome"/>
</dbReference>